<feature type="region of interest" description="Disordered" evidence="2">
    <location>
        <begin position="1037"/>
        <end position="1063"/>
    </location>
</feature>
<keyword evidence="1" id="KW-0175">Coiled coil</keyword>
<dbReference type="InterPro" id="IPR021041">
    <property type="entry name" value="Maj_surf_glycoprot_2_C"/>
</dbReference>
<dbReference type="Pfam" id="PF02349">
    <property type="entry name" value="MSG"/>
    <property type="match status" value="5"/>
</dbReference>
<gene>
    <name evidence="4" type="ORF">T552_03727</name>
</gene>
<feature type="domain" description="Major surface glycoprotein 2 C-terminal" evidence="3">
    <location>
        <begin position="876"/>
        <end position="905"/>
    </location>
</feature>
<feature type="compositionally biased region" description="Low complexity" evidence="2">
    <location>
        <begin position="824"/>
        <end position="838"/>
    </location>
</feature>
<protein>
    <recommendedName>
        <fullName evidence="3">Major surface glycoprotein 2 C-terminal domain-containing protein</fullName>
    </recommendedName>
</protein>
<accession>A0A0W4ZAY3</accession>
<reference evidence="5" key="1">
    <citation type="journal article" date="2016" name="Nat. Commun.">
        <title>Genome analysis of three Pneumocystis species reveals adaptation mechanisms to life exclusively in mammalian hosts.</title>
        <authorList>
            <person name="Ma L."/>
            <person name="Chen Z."/>
            <person name="Huang D.W."/>
            <person name="Kutty G."/>
            <person name="Ishihara M."/>
            <person name="Wang H."/>
            <person name="Abouelleil A."/>
            <person name="Bishop L."/>
            <person name="Davey E."/>
            <person name="Deng R."/>
            <person name="Deng X."/>
            <person name="Fan L."/>
            <person name="Fantoni G."/>
            <person name="Fitzgerald M."/>
            <person name="Gogineni E."/>
            <person name="Goldberg J.M."/>
            <person name="Handley G."/>
            <person name="Hu X."/>
            <person name="Huber C."/>
            <person name="Jiao X."/>
            <person name="Jones K."/>
            <person name="Levin J.Z."/>
            <person name="Liu Y."/>
            <person name="Macdonald P."/>
            <person name="Melnikov A."/>
            <person name="Raley C."/>
            <person name="Sassi M."/>
            <person name="Sherman B.T."/>
            <person name="Song X."/>
            <person name="Sykes S."/>
            <person name="Tran B."/>
            <person name="Walsh L."/>
            <person name="Xia Y."/>
            <person name="Yang J."/>
            <person name="Young S."/>
            <person name="Zeng Q."/>
            <person name="Zheng X."/>
            <person name="Stephens R."/>
            <person name="Nusbaum C."/>
            <person name="Birren B.W."/>
            <person name="Azadi P."/>
            <person name="Lempicki R.A."/>
            <person name="Cuomo C.A."/>
            <person name="Kovacs J.A."/>
        </authorList>
    </citation>
    <scope>NUCLEOTIDE SEQUENCE [LARGE SCALE GENOMIC DNA]</scope>
    <source>
        <strain evidence="5">B80</strain>
    </source>
</reference>
<dbReference type="GeneID" id="28938279"/>
<organism evidence="4 5">
    <name type="scientific">Pneumocystis carinii (strain B80)</name>
    <name type="common">Rat pneumocystis pneumonia agent</name>
    <name type="synonym">Pneumocystis carinii f. sp. carinii</name>
    <dbReference type="NCBI Taxonomy" id="1408658"/>
    <lineage>
        <taxon>Eukaryota</taxon>
        <taxon>Fungi</taxon>
        <taxon>Dikarya</taxon>
        <taxon>Ascomycota</taxon>
        <taxon>Taphrinomycotina</taxon>
        <taxon>Pneumocystomycetes</taxon>
        <taxon>Pneumocystaceae</taxon>
        <taxon>Pneumocystis</taxon>
    </lineage>
</organism>
<feature type="compositionally biased region" description="Low complexity" evidence="2">
    <location>
        <begin position="859"/>
        <end position="874"/>
    </location>
</feature>
<dbReference type="VEuPathDB" id="FungiDB:T552_03727"/>
<evidence type="ECO:0000259" key="3">
    <source>
        <dbReference type="Pfam" id="PF12373"/>
    </source>
</evidence>
<proteinExistence type="predicted"/>
<dbReference type="Proteomes" id="UP000054454">
    <property type="component" value="Unassembled WGS sequence"/>
</dbReference>
<feature type="region of interest" description="Disordered" evidence="2">
    <location>
        <begin position="953"/>
        <end position="992"/>
    </location>
</feature>
<dbReference type="Pfam" id="PF12373">
    <property type="entry name" value="Msg2_C"/>
    <property type="match status" value="1"/>
</dbReference>
<feature type="compositionally biased region" description="Low complexity" evidence="2">
    <location>
        <begin position="960"/>
        <end position="986"/>
    </location>
</feature>
<dbReference type="AlphaFoldDB" id="A0A0W4ZAY3"/>
<dbReference type="InterPro" id="IPR003330">
    <property type="entry name" value="MSG"/>
</dbReference>
<evidence type="ECO:0000256" key="1">
    <source>
        <dbReference type="SAM" id="Coils"/>
    </source>
</evidence>
<dbReference type="EMBL" id="LFVZ01000044">
    <property type="protein sequence ID" value="KTW25475.1"/>
    <property type="molecule type" value="Genomic_DNA"/>
</dbReference>
<feature type="region of interest" description="Disordered" evidence="2">
    <location>
        <begin position="796"/>
        <end position="874"/>
    </location>
</feature>
<feature type="coiled-coil region" evidence="1">
    <location>
        <begin position="36"/>
        <end position="110"/>
    </location>
</feature>
<name>A0A0W4ZAY3_PNEC8</name>
<feature type="compositionally biased region" description="Gly residues" evidence="2">
    <location>
        <begin position="846"/>
        <end position="858"/>
    </location>
</feature>
<keyword evidence="5" id="KW-1185">Reference proteome</keyword>
<evidence type="ECO:0000256" key="2">
    <source>
        <dbReference type="SAM" id="MobiDB-lite"/>
    </source>
</evidence>
<dbReference type="RefSeq" id="XP_018224148.1">
    <property type="nucleotide sequence ID" value="XM_018372076.1"/>
</dbReference>
<comment type="caution">
    <text evidence="4">The sequence shown here is derived from an EMBL/GenBank/DDBJ whole genome shotgun (WGS) entry which is preliminary data.</text>
</comment>
<evidence type="ECO:0000313" key="4">
    <source>
        <dbReference type="EMBL" id="KTW25475.1"/>
    </source>
</evidence>
<evidence type="ECO:0000313" key="5">
    <source>
        <dbReference type="Proteomes" id="UP000054454"/>
    </source>
</evidence>
<sequence length="1086" mass="121659">MARPVKRQAQVVQGAQDDIKEEHLLAFIAKKEYSNEDKCKQELKKYCEELKEADGKFNVNDKVKELCGGGDEAKRDKKCKDLKDKVEDELENFDDELQEALKDIKDENCEKHEEKCILLEDTGYSEDIKKNCVKLREGCYKLKRKKVAEELLLRALGGDAKDEAKCKEKMKTVCPMLSRESDELMFFCLDSDGTCKALKTKSEEVCLPLKEKLKDGELKEKCHERLEKCHFYKEACTETKCDEDMKQCKEKGFTYKAPESDFSPVKPKASLLRSIGLDDVYKKAEKEGIIIGKSGVDLPRKSGTKFLQDLLLLLSRDEDKTDAKSKCDKALKKCETSKYLDHNFKELCKNETTKNAKCEELLNVEERCTNLKLKLYLKGLSTEYDDQESDPLSWGQLPTFFIKGECAELESECFYLEKACTNKIDQACQNARAACYKKGQDRMLNKFFQKELRGNLGLVRFYSDPEECKKSVVGNCTKLKEDSRYLSKCLYPKELCYALSNDIFLQSKELSSLLDDQRDFPLEKDCLELVEKCDELSSDSLLNLEKCITLKRRCEYFKVTEGFRKVFLEKKDDSLMTQGNCTKVLHEKCNTLYRRRKNSFSVSCALPEETCSYMVFHTSQDCKYLKENIKNEGIVGKIGGANKDETALEELCTTWGRHCHQLVKNCPEQLKENNKDENCEALEEKCSDTFKKLKLEEELSHLLKGSLSKDDDCKKKLGESCTELKKNQTFKILLGECGEDKKQNVCKKLVDKVKKRCPTLKADLDKAKEELEKNKNEYDKLKKAAEDSTETAKLLLSRPKQDKPPNAQNGSDSTLVPPPPQAPAGPSGSGSPPASGPSTDGKADMPGGGSGTPDGGSGTPDKGSGIPSSGTTGSAKLGLVKRAYVDGGVSEVEVKAFDATTIALELYLELKEECSALQLDCGFREECQESKQACEKIDELCGGIKPLEIKPHHTETQKETSTITTTTTTTTTTTSTTTTTTTTTTTKQGSGGKVTEECTMIQTTDTWVTSTSLHTSTTTSTSTVTSTVTLTSMRKCKPTKCTTDSNKETDKGGEEEEDVKPNDGMKIRVPDMIKIMLLGVIVMGMM</sequence>
<feature type="coiled-coil region" evidence="1">
    <location>
        <begin position="750"/>
        <end position="791"/>
    </location>
</feature>